<name>X1L9C8_9ZZZZ</name>
<evidence type="ECO:0000313" key="1">
    <source>
        <dbReference type="EMBL" id="GAH90763.1"/>
    </source>
</evidence>
<protein>
    <submittedName>
        <fullName evidence="1">Uncharacterized protein</fullName>
    </submittedName>
</protein>
<sequence>VMAHWPDGCNAKLDIAVVHGLTQFCPREGYLALNDATPVYDFAKRVHVDDHEEIRVKLRNRGALPHTITVAVIVEEG</sequence>
<dbReference type="AlphaFoldDB" id="X1L9C8"/>
<gene>
    <name evidence="1" type="ORF">S06H3_06017</name>
</gene>
<comment type="caution">
    <text evidence="1">The sequence shown here is derived from an EMBL/GenBank/DDBJ whole genome shotgun (WGS) entry which is preliminary data.</text>
</comment>
<reference evidence="1" key="1">
    <citation type="journal article" date="2014" name="Front. Microbiol.">
        <title>High frequency of phylogenetically diverse reductive dehalogenase-homologous genes in deep subseafloor sedimentary metagenomes.</title>
        <authorList>
            <person name="Kawai M."/>
            <person name="Futagami T."/>
            <person name="Toyoda A."/>
            <person name="Takaki Y."/>
            <person name="Nishi S."/>
            <person name="Hori S."/>
            <person name="Arai W."/>
            <person name="Tsubouchi T."/>
            <person name="Morono Y."/>
            <person name="Uchiyama I."/>
            <person name="Ito T."/>
            <person name="Fujiyama A."/>
            <person name="Inagaki F."/>
            <person name="Takami H."/>
        </authorList>
    </citation>
    <scope>NUCLEOTIDE SEQUENCE</scope>
    <source>
        <strain evidence="1">Expedition CK06-06</strain>
    </source>
</reference>
<proteinExistence type="predicted"/>
<organism evidence="1">
    <name type="scientific">marine sediment metagenome</name>
    <dbReference type="NCBI Taxonomy" id="412755"/>
    <lineage>
        <taxon>unclassified sequences</taxon>
        <taxon>metagenomes</taxon>
        <taxon>ecological metagenomes</taxon>
    </lineage>
</organism>
<dbReference type="EMBL" id="BARV01002289">
    <property type="protein sequence ID" value="GAH90763.1"/>
    <property type="molecule type" value="Genomic_DNA"/>
</dbReference>
<accession>X1L9C8</accession>
<feature type="non-terminal residue" evidence="1">
    <location>
        <position position="1"/>
    </location>
</feature>